<evidence type="ECO:0000256" key="6">
    <source>
        <dbReference type="ARBA" id="ARBA00023242"/>
    </source>
</evidence>
<dbReference type="SUPFAM" id="SSF54211">
    <property type="entry name" value="Ribosomal protein S5 domain 2-like"/>
    <property type="match status" value="1"/>
</dbReference>
<evidence type="ECO:0000256" key="7">
    <source>
        <dbReference type="SAM" id="MobiDB-lite"/>
    </source>
</evidence>
<evidence type="ECO:0000256" key="1">
    <source>
        <dbReference type="ARBA" id="ARBA00004123"/>
    </source>
</evidence>
<gene>
    <name evidence="9" type="ORF">TeGR_g14429</name>
</gene>
<dbReference type="InterPro" id="IPR032189">
    <property type="entry name" value="Mlh1_C"/>
</dbReference>
<reference evidence="9 10" key="1">
    <citation type="journal article" date="2023" name="Commun. Biol.">
        <title>Genome analysis of Parmales, the sister group of diatoms, reveals the evolutionary specialization of diatoms from phago-mixotrophs to photoautotrophs.</title>
        <authorList>
            <person name="Ban H."/>
            <person name="Sato S."/>
            <person name="Yoshikawa S."/>
            <person name="Yamada K."/>
            <person name="Nakamura Y."/>
            <person name="Ichinomiya M."/>
            <person name="Sato N."/>
            <person name="Blanc-Mathieu R."/>
            <person name="Endo H."/>
            <person name="Kuwata A."/>
            <person name="Ogata H."/>
        </authorList>
    </citation>
    <scope>NUCLEOTIDE SEQUENCE [LARGE SCALE GENOMIC DNA]</scope>
</reference>
<dbReference type="InterPro" id="IPR013507">
    <property type="entry name" value="DNA_mismatch_S5_2-like"/>
</dbReference>
<dbReference type="InterPro" id="IPR038973">
    <property type="entry name" value="MutL/Mlh/Pms-like"/>
</dbReference>
<comment type="caution">
    <text evidence="9">The sequence shown here is derived from an EMBL/GenBank/DDBJ whole genome shotgun (WGS) entry which is preliminary data.</text>
</comment>
<dbReference type="InterPro" id="IPR002099">
    <property type="entry name" value="MutL/Mlh/PMS"/>
</dbReference>
<name>A0ABQ6M4I7_9STRA</name>
<dbReference type="SMART" id="SM01340">
    <property type="entry name" value="DNA_mis_repair"/>
    <property type="match status" value="1"/>
</dbReference>
<evidence type="ECO:0000259" key="8">
    <source>
        <dbReference type="SMART" id="SM01340"/>
    </source>
</evidence>
<dbReference type="Pfam" id="PF16413">
    <property type="entry name" value="Mlh1_C"/>
    <property type="match status" value="1"/>
</dbReference>
<dbReference type="InterPro" id="IPR020568">
    <property type="entry name" value="Ribosomal_Su5_D2-typ_SF"/>
</dbReference>
<feature type="region of interest" description="Disordered" evidence="7">
    <location>
        <begin position="671"/>
        <end position="691"/>
    </location>
</feature>
<dbReference type="SUPFAM" id="SSF55874">
    <property type="entry name" value="ATPase domain of HSP90 chaperone/DNA topoisomerase II/histidine kinase"/>
    <property type="match status" value="1"/>
</dbReference>
<evidence type="ECO:0000256" key="4">
    <source>
        <dbReference type="ARBA" id="ARBA00022763"/>
    </source>
</evidence>
<dbReference type="PROSITE" id="PS00058">
    <property type="entry name" value="DNA_MISMATCH_REPAIR_1"/>
    <property type="match status" value="1"/>
</dbReference>
<dbReference type="EMBL" id="BRYB01001154">
    <property type="protein sequence ID" value="GMI19290.1"/>
    <property type="molecule type" value="Genomic_DNA"/>
</dbReference>
<dbReference type="InterPro" id="IPR036890">
    <property type="entry name" value="HATPase_C_sf"/>
</dbReference>
<dbReference type="InterPro" id="IPR014762">
    <property type="entry name" value="DNA_mismatch_repair_CS"/>
</dbReference>
<feature type="region of interest" description="Disordered" evidence="7">
    <location>
        <begin position="781"/>
        <end position="801"/>
    </location>
</feature>
<dbReference type="Pfam" id="PF01119">
    <property type="entry name" value="DNA_mis_repair"/>
    <property type="match status" value="1"/>
</dbReference>
<keyword evidence="4" id="KW-0227">DNA damage</keyword>
<dbReference type="InterPro" id="IPR014721">
    <property type="entry name" value="Ribsml_uS5_D2-typ_fold_subgr"/>
</dbReference>
<comment type="similarity">
    <text evidence="3">Belongs to the DNA mismatch repair MutL/HexB family.</text>
</comment>
<proteinExistence type="inferred from homology"/>
<evidence type="ECO:0000313" key="9">
    <source>
        <dbReference type="EMBL" id="GMI19290.1"/>
    </source>
</evidence>
<dbReference type="PANTHER" id="PTHR10073">
    <property type="entry name" value="DNA MISMATCH REPAIR PROTEIN MLH, PMS, MUTL"/>
    <property type="match status" value="1"/>
</dbReference>
<feature type="region of interest" description="Disordered" evidence="7">
    <location>
        <begin position="463"/>
        <end position="528"/>
    </location>
</feature>
<feature type="compositionally biased region" description="Low complexity" evidence="7">
    <location>
        <begin position="508"/>
        <end position="522"/>
    </location>
</feature>
<keyword evidence="6" id="KW-0539">Nucleus</keyword>
<dbReference type="PANTHER" id="PTHR10073:SF12">
    <property type="entry name" value="DNA MISMATCH REPAIR PROTEIN MLH1"/>
    <property type="match status" value="1"/>
</dbReference>
<keyword evidence="5" id="KW-0234">DNA repair</keyword>
<accession>A0ABQ6M4I7</accession>
<protein>
    <recommendedName>
        <fullName evidence="8">DNA mismatch repair protein S5 domain-containing protein</fullName>
    </recommendedName>
</protein>
<dbReference type="CDD" id="cd16926">
    <property type="entry name" value="HATPase_MutL-MLH-PMS-like"/>
    <property type="match status" value="1"/>
</dbReference>
<dbReference type="Pfam" id="PF13589">
    <property type="entry name" value="HATPase_c_3"/>
    <property type="match status" value="1"/>
</dbReference>
<comment type="subcellular location">
    <subcellularLocation>
        <location evidence="1">Nucleus</location>
    </subcellularLocation>
    <subcellularLocation>
        <location evidence="2">Plastid</location>
    </subcellularLocation>
</comment>
<feature type="region of interest" description="Disordered" evidence="7">
    <location>
        <begin position="410"/>
        <end position="448"/>
    </location>
</feature>
<dbReference type="NCBIfam" id="TIGR00585">
    <property type="entry name" value="mutl"/>
    <property type="match status" value="1"/>
</dbReference>
<dbReference type="Proteomes" id="UP001165060">
    <property type="component" value="Unassembled WGS sequence"/>
</dbReference>
<dbReference type="Gene3D" id="3.30.565.10">
    <property type="entry name" value="Histidine kinase-like ATPase, C-terminal domain"/>
    <property type="match status" value="1"/>
</dbReference>
<organism evidence="9 10">
    <name type="scientific">Tetraparma gracilis</name>
    <dbReference type="NCBI Taxonomy" id="2962635"/>
    <lineage>
        <taxon>Eukaryota</taxon>
        <taxon>Sar</taxon>
        <taxon>Stramenopiles</taxon>
        <taxon>Ochrophyta</taxon>
        <taxon>Bolidophyceae</taxon>
        <taxon>Parmales</taxon>
        <taxon>Triparmaceae</taxon>
        <taxon>Tetraparma</taxon>
    </lineage>
</organism>
<feature type="compositionally biased region" description="Basic and acidic residues" evidence="7">
    <location>
        <begin position="417"/>
        <end position="440"/>
    </location>
</feature>
<evidence type="ECO:0000256" key="2">
    <source>
        <dbReference type="ARBA" id="ARBA00004474"/>
    </source>
</evidence>
<feature type="compositionally biased region" description="Low complexity" evidence="7">
    <location>
        <begin position="781"/>
        <end position="797"/>
    </location>
</feature>
<evidence type="ECO:0000256" key="5">
    <source>
        <dbReference type="ARBA" id="ARBA00023204"/>
    </source>
</evidence>
<evidence type="ECO:0000256" key="3">
    <source>
        <dbReference type="ARBA" id="ARBA00006082"/>
    </source>
</evidence>
<dbReference type="Gene3D" id="3.30.230.10">
    <property type="match status" value="1"/>
</dbReference>
<sequence length="856" mass="91223">MSSPLVSAASSIKALPQAIVDKIAAGEIVQRPSSIVKEMIENSLDADATSIEVTCEGGGLSRIKVSDDGKGMSPADLEMAAVRFATSKLATFTDLKSIRTFGFRGEALASASMVSHLSIATRQREGGGALAYQAEYEDGRLAPGSLKPTAGQPGTTVTVADLFYNMPSRLRAFKRDSEEYNSTLRVLQRYAVHRAGSGVGFVCRKKAGANVDLNTKSLSPVSDLARLRKAGQEPPFPAAAASAARKAAIGHVFGGALAKELVGVAGGEGDVAATSLAALEALRSDTFKGAGPGDEAGSAFDFCYSCSGLVTNAGYVAKAASAAFVVFVNDRLVESPGIRKAVEAVYHDLLPTRGKPFVYLSLEVPGPHVDVNVHPTKKEVKLLHEDRLYGALALLVRTVLSSGTSTRSFDVASVVPSRREEEREREREKRDRDKEKENGAARRASAGEGGQLTLASLAAFRHGEAEPAPKKAKSTYNPSKLVRTSAAARPGALEPFLKKGGSAEKTKSGGTTTTTTTSTSSTPNPRSVIKHDESCELFNVDMTKPGAFAVVCRCGAANVALPEPTLQRPAKVVPSACSYKSILALRVDITRRGDAKLSEKLRSCTFVGCVSRTRSLIQVGVELLLISHHELAKELFFQLALARFGSVGTGTLGGVDVVPCIEQALLATTKDEPLSSSSEQSRNPEKLKEAQQMADVLAEKKDMLKEYFSICFDVRPDNTLVLTGLPQLLPQHQPAPHALPLFLMRLASEIDYGDERLCFEGICAELGQFYAELPYVKADGSSQSSQESSASDASSKAPTKGAEVLNVPDATSHWVQHNLVPALAYLLVPPKEFSEDGITVQRMALLSSLYKVFERC</sequence>
<evidence type="ECO:0000313" key="10">
    <source>
        <dbReference type="Proteomes" id="UP001165060"/>
    </source>
</evidence>
<feature type="domain" description="DNA mismatch repair protein S5" evidence="8">
    <location>
        <begin position="249"/>
        <end position="401"/>
    </location>
</feature>
<keyword evidence="10" id="KW-1185">Reference proteome</keyword>